<reference evidence="1 2" key="1">
    <citation type="submission" date="2007-08" db="EMBL/GenBank/DDBJ databases">
        <title>Draft genome sequence of Clostridium leptum (DSM 753).</title>
        <authorList>
            <person name="Sudarsanam P."/>
            <person name="Ley R."/>
            <person name="Guruge J."/>
            <person name="Turnbaugh P.J."/>
            <person name="Mahowald M."/>
            <person name="Liep D."/>
            <person name="Gordon J."/>
        </authorList>
    </citation>
    <scope>NUCLEOTIDE SEQUENCE [LARGE SCALE GENOMIC DNA]</scope>
    <source>
        <strain evidence="1 2">DSM 753</strain>
    </source>
</reference>
<dbReference type="InterPro" id="IPR011990">
    <property type="entry name" value="TPR-like_helical_dom_sf"/>
</dbReference>
<evidence type="ECO:0000313" key="1">
    <source>
        <dbReference type="EMBL" id="EDO59493.1"/>
    </source>
</evidence>
<dbReference type="InterPro" id="IPR006597">
    <property type="entry name" value="Sel1-like"/>
</dbReference>
<reference evidence="1 2" key="2">
    <citation type="submission" date="2007-08" db="EMBL/GenBank/DDBJ databases">
        <authorList>
            <person name="Fulton L."/>
            <person name="Clifton S."/>
            <person name="Fulton B."/>
            <person name="Xu J."/>
            <person name="Minx P."/>
            <person name="Pepin K.H."/>
            <person name="Johnson M."/>
            <person name="Thiruvilangam P."/>
            <person name="Bhonagiri V."/>
            <person name="Nash W.E."/>
            <person name="Wang C."/>
            <person name="Mardis E.R."/>
            <person name="Wilson R.K."/>
        </authorList>
    </citation>
    <scope>NUCLEOTIDE SEQUENCE [LARGE SCALE GENOMIC DNA]</scope>
    <source>
        <strain evidence="1 2">DSM 753</strain>
    </source>
</reference>
<dbReference type="InterPro" id="IPR050767">
    <property type="entry name" value="Sel1_AlgK"/>
</dbReference>
<organism evidence="1 2">
    <name type="scientific">[Clostridium] leptum DSM 753</name>
    <dbReference type="NCBI Taxonomy" id="428125"/>
    <lineage>
        <taxon>Bacteria</taxon>
        <taxon>Bacillati</taxon>
        <taxon>Bacillota</taxon>
        <taxon>Clostridia</taxon>
        <taxon>Eubacteriales</taxon>
        <taxon>Oscillospiraceae</taxon>
        <taxon>Oscillospiraceae incertae sedis</taxon>
    </lineage>
</organism>
<dbReference type="HOGENOM" id="CLU_733001_0_0_9"/>
<dbReference type="Gene3D" id="1.25.40.10">
    <property type="entry name" value="Tetratricopeptide repeat domain"/>
    <property type="match status" value="2"/>
</dbReference>
<dbReference type="EMBL" id="ABCB02000021">
    <property type="protein sequence ID" value="EDO59493.1"/>
    <property type="molecule type" value="Genomic_DNA"/>
</dbReference>
<dbReference type="PANTHER" id="PTHR11102">
    <property type="entry name" value="SEL-1-LIKE PROTEIN"/>
    <property type="match status" value="1"/>
</dbReference>
<evidence type="ECO:0000313" key="2">
    <source>
        <dbReference type="Proteomes" id="UP000003490"/>
    </source>
</evidence>
<comment type="caution">
    <text evidence="1">The sequence shown here is derived from an EMBL/GenBank/DDBJ whole genome shotgun (WGS) entry which is preliminary data.</text>
</comment>
<dbReference type="Pfam" id="PF08238">
    <property type="entry name" value="Sel1"/>
    <property type="match status" value="8"/>
</dbReference>
<dbReference type="AlphaFoldDB" id="A7VY65"/>
<dbReference type="PANTHER" id="PTHR11102:SF147">
    <property type="entry name" value="SEL1L ADAPTOR SUBUNIT OF ERAD E3 UBIQUITIN LIGASE"/>
    <property type="match status" value="1"/>
</dbReference>
<dbReference type="eggNOG" id="COG0790">
    <property type="taxonomic scope" value="Bacteria"/>
</dbReference>
<accession>A7VY65</accession>
<dbReference type="GO" id="GO:0036503">
    <property type="term" value="P:ERAD pathway"/>
    <property type="evidence" value="ECO:0007669"/>
    <property type="project" value="TreeGrafter"/>
</dbReference>
<dbReference type="SMART" id="SM00671">
    <property type="entry name" value="SEL1"/>
    <property type="match status" value="7"/>
</dbReference>
<name>A7VY65_9FIRM</name>
<sequence>MNVVDYEELKKDCIDYLKEGSNELEPKDVENIKKFVCSFKDVNERELWEIGKSLQIAAQLIPERADMFFQASFLCYQYSAEKGCPSALRSLGQYHLFGYAECRDKFKAVEYVKKAALLGNSYAQMDLGLYYFIGFGVKKNESKGLYWTTRAAHNGCTEAMESLGRRFLMDGKYDKAHYWLSEGIKHNYGGCYYAVALENLHGIGCEINIEKGWNLLCLAADHNYGFACYLLAEAYRLGEFKSMKIKRDMNCCAYYLQKGIKALNDDCMLLYGQLLFVGTEISQDISKGIHYIHMAAQNGNPKAQIIMSGLFFEGKLVEKDDVKAFYWIRKAGTRGGRPALRQLAYFYEEGIGVAKAPDKAKKIWEIYDLLAPDKPSE</sequence>
<gene>
    <name evidence="1" type="ORF">CLOLEP_03541</name>
</gene>
<protein>
    <submittedName>
        <fullName evidence="1">Sel1 repeat protein</fullName>
    </submittedName>
</protein>
<dbReference type="SUPFAM" id="SSF81901">
    <property type="entry name" value="HCP-like"/>
    <property type="match status" value="2"/>
</dbReference>
<proteinExistence type="predicted"/>
<dbReference type="Proteomes" id="UP000003490">
    <property type="component" value="Unassembled WGS sequence"/>
</dbReference>